<dbReference type="CDD" id="cd01038">
    <property type="entry name" value="Endonuclease_DUF559"/>
    <property type="match status" value="1"/>
</dbReference>
<keyword evidence="2" id="KW-0378">Hydrolase</keyword>
<dbReference type="EMBL" id="CP076676">
    <property type="protein sequence ID" value="UYO40607.1"/>
    <property type="molecule type" value="Genomic_DNA"/>
</dbReference>
<dbReference type="PANTHER" id="PTHR38590">
    <property type="entry name" value="BLL0828 PROTEIN"/>
    <property type="match status" value="1"/>
</dbReference>
<dbReference type="AlphaFoldDB" id="A0AAX3E3G4"/>
<evidence type="ECO:0000313" key="2">
    <source>
        <dbReference type="EMBL" id="UYO40607.1"/>
    </source>
</evidence>
<keyword evidence="2" id="KW-0255">Endonuclease</keyword>
<reference evidence="2" key="1">
    <citation type="journal article" date="2022" name="Biol. Control">
        <title>In silico genomic analysis of Rhodopseudomonas palustris strains revealed potential biocontrol agents and crop yield enhancers.</title>
        <authorList>
            <person name="Surachat K."/>
            <person name="Kantachote D."/>
            <person name="Deachamag P."/>
            <person name="Wonglapsuwan M."/>
        </authorList>
    </citation>
    <scope>NUCLEOTIDE SEQUENCE</scope>
    <source>
        <strain evidence="2">TLS06</strain>
    </source>
</reference>
<sequence length="134" mass="14983">MASATARGLRKRLTPQQTRLWAGLRGLKPRGYHFRRKAPIGCYVVDFVCLSARLIIEADGDQHAMPAYFTADRQRGVVLRRQGFRVLHFWDSDIDRYFDGVMQTVLDALATPAIRPHVPRTGPPIHEGAGESGG</sequence>
<dbReference type="InterPro" id="IPR007569">
    <property type="entry name" value="DUF559"/>
</dbReference>
<dbReference type="InterPro" id="IPR047216">
    <property type="entry name" value="Endonuclease_DUF559_bact"/>
</dbReference>
<gene>
    <name evidence="2" type="ORF">KQX62_04665</name>
</gene>
<dbReference type="InterPro" id="IPR011335">
    <property type="entry name" value="Restrct_endonuc-II-like"/>
</dbReference>
<proteinExistence type="predicted"/>
<dbReference type="Gene3D" id="3.40.960.10">
    <property type="entry name" value="VSR Endonuclease"/>
    <property type="match status" value="1"/>
</dbReference>
<name>A0AAX3E3G4_RHOPL</name>
<evidence type="ECO:0000313" key="3">
    <source>
        <dbReference type="Proteomes" id="UP001163166"/>
    </source>
</evidence>
<evidence type="ECO:0000259" key="1">
    <source>
        <dbReference type="Pfam" id="PF04480"/>
    </source>
</evidence>
<dbReference type="GO" id="GO:0004519">
    <property type="term" value="F:endonuclease activity"/>
    <property type="evidence" value="ECO:0007669"/>
    <property type="project" value="UniProtKB-KW"/>
</dbReference>
<feature type="domain" description="DUF559" evidence="1">
    <location>
        <begin position="4"/>
        <end position="109"/>
    </location>
</feature>
<dbReference type="Pfam" id="PF04480">
    <property type="entry name" value="DUF559"/>
    <property type="match status" value="1"/>
</dbReference>
<protein>
    <submittedName>
        <fullName evidence="2">Endonuclease domain-containing protein</fullName>
    </submittedName>
</protein>
<dbReference type="Proteomes" id="UP001163166">
    <property type="component" value="Chromosome"/>
</dbReference>
<organism evidence="2 3">
    <name type="scientific">Rhodopseudomonas palustris</name>
    <dbReference type="NCBI Taxonomy" id="1076"/>
    <lineage>
        <taxon>Bacteria</taxon>
        <taxon>Pseudomonadati</taxon>
        <taxon>Pseudomonadota</taxon>
        <taxon>Alphaproteobacteria</taxon>
        <taxon>Hyphomicrobiales</taxon>
        <taxon>Nitrobacteraceae</taxon>
        <taxon>Rhodopseudomonas</taxon>
    </lineage>
</organism>
<dbReference type="PANTHER" id="PTHR38590:SF1">
    <property type="entry name" value="BLL0828 PROTEIN"/>
    <property type="match status" value="1"/>
</dbReference>
<keyword evidence="2" id="KW-0540">Nuclease</keyword>
<dbReference type="SUPFAM" id="SSF52980">
    <property type="entry name" value="Restriction endonuclease-like"/>
    <property type="match status" value="1"/>
</dbReference>
<accession>A0AAX3E3G4</accession>
<dbReference type="RefSeq" id="WP_264075583.1">
    <property type="nucleotide sequence ID" value="NZ_CP076676.1"/>
</dbReference>